<name>A0ABP8ZCF0_9ACTN</name>
<organism evidence="3 4">
    <name type="scientific">Nocardioides endophyticus</name>
    <dbReference type="NCBI Taxonomy" id="1353775"/>
    <lineage>
        <taxon>Bacteria</taxon>
        <taxon>Bacillati</taxon>
        <taxon>Actinomycetota</taxon>
        <taxon>Actinomycetes</taxon>
        <taxon>Propionibacteriales</taxon>
        <taxon>Nocardioidaceae</taxon>
        <taxon>Nocardioides</taxon>
    </lineage>
</organism>
<reference evidence="4" key="1">
    <citation type="journal article" date="2019" name="Int. J. Syst. Evol. Microbiol.">
        <title>The Global Catalogue of Microorganisms (GCM) 10K type strain sequencing project: providing services to taxonomists for standard genome sequencing and annotation.</title>
        <authorList>
            <consortium name="The Broad Institute Genomics Platform"/>
            <consortium name="The Broad Institute Genome Sequencing Center for Infectious Disease"/>
            <person name="Wu L."/>
            <person name="Ma J."/>
        </authorList>
    </citation>
    <scope>NUCLEOTIDE SEQUENCE [LARGE SCALE GENOMIC DNA]</scope>
    <source>
        <strain evidence="4">JCM 18532</strain>
    </source>
</reference>
<sequence length="338" mass="36213">MRVDTSLPVRGGADPASSARAAEEAGYDALWASEIDRDPFLQLAVASTSTTRIQLGTGIAVAFARNPMNVASMAHDLQRLSNGRFMLGLGTQVRAHVTRRFSMPWTHPAARMREFVLALHSIWGAWESGDRLSFAGEFYTHTLMSPMFTPDDHGHGTPPVVVAAVGELMTEVAGEVGDGLLCHSFVTEHYLRQHVLTALARGRERSARPDFQVVGGPFVATGTSPAEVDEAVAATRSQIAFYGSTPSYRPVLAAHGWGALGDRLHELSRIGDWASMAAEVSDDVLHEFAAVGSPEEVAELLVARFGDVVDRIAIVTPYTLGDDARARVAAGVRSALPA</sequence>
<feature type="domain" description="Luciferase-like" evidence="2">
    <location>
        <begin position="18"/>
        <end position="305"/>
    </location>
</feature>
<protein>
    <submittedName>
        <fullName evidence="3">LLM class F420-dependent oxidoreductase</fullName>
    </submittedName>
</protein>
<dbReference type="SUPFAM" id="SSF51679">
    <property type="entry name" value="Bacterial luciferase-like"/>
    <property type="match status" value="1"/>
</dbReference>
<comment type="caution">
    <text evidence="3">The sequence shown here is derived from an EMBL/GenBank/DDBJ whole genome shotgun (WGS) entry which is preliminary data.</text>
</comment>
<dbReference type="InterPro" id="IPR036661">
    <property type="entry name" value="Luciferase-like_sf"/>
</dbReference>
<dbReference type="InterPro" id="IPR011251">
    <property type="entry name" value="Luciferase-like_dom"/>
</dbReference>
<accession>A0ABP8ZCF0</accession>
<evidence type="ECO:0000313" key="4">
    <source>
        <dbReference type="Proteomes" id="UP001499882"/>
    </source>
</evidence>
<gene>
    <name evidence="3" type="ORF">GCM10023350_42780</name>
</gene>
<dbReference type="PANTHER" id="PTHR43244:SF2">
    <property type="entry name" value="CONSERVED HYPOTHETICAL ALANINE AND PROLINE-RICH PROTEIN"/>
    <property type="match status" value="1"/>
</dbReference>
<dbReference type="InterPro" id="IPR019919">
    <property type="entry name" value="Lucif-like_OxRdtase_MSMEG_2256"/>
</dbReference>
<keyword evidence="4" id="KW-1185">Reference proteome</keyword>
<proteinExistence type="predicted"/>
<evidence type="ECO:0000256" key="1">
    <source>
        <dbReference type="SAM" id="MobiDB-lite"/>
    </source>
</evidence>
<dbReference type="Proteomes" id="UP001499882">
    <property type="component" value="Unassembled WGS sequence"/>
</dbReference>
<dbReference type="NCBIfam" id="TIGR03617">
    <property type="entry name" value="F420_MSMEG_2256"/>
    <property type="match status" value="1"/>
</dbReference>
<dbReference type="InterPro" id="IPR050564">
    <property type="entry name" value="F420-G6PD/mer"/>
</dbReference>
<dbReference type="RefSeq" id="WP_345529065.1">
    <property type="nucleotide sequence ID" value="NZ_BAABKN010000027.1"/>
</dbReference>
<feature type="region of interest" description="Disordered" evidence="1">
    <location>
        <begin position="1"/>
        <end position="20"/>
    </location>
</feature>
<dbReference type="PANTHER" id="PTHR43244">
    <property type="match status" value="1"/>
</dbReference>
<dbReference type="Pfam" id="PF00296">
    <property type="entry name" value="Bac_luciferase"/>
    <property type="match status" value="1"/>
</dbReference>
<dbReference type="EMBL" id="BAABKN010000027">
    <property type="protein sequence ID" value="GAA4752921.1"/>
    <property type="molecule type" value="Genomic_DNA"/>
</dbReference>
<dbReference type="Gene3D" id="3.20.20.30">
    <property type="entry name" value="Luciferase-like domain"/>
    <property type="match status" value="1"/>
</dbReference>
<evidence type="ECO:0000313" key="3">
    <source>
        <dbReference type="EMBL" id="GAA4752921.1"/>
    </source>
</evidence>
<evidence type="ECO:0000259" key="2">
    <source>
        <dbReference type="Pfam" id="PF00296"/>
    </source>
</evidence>
<dbReference type="CDD" id="cd01097">
    <property type="entry name" value="Tetrahydromethanopterin_reductase"/>
    <property type="match status" value="1"/>
</dbReference>